<feature type="compositionally biased region" description="Polar residues" evidence="1">
    <location>
        <begin position="146"/>
        <end position="171"/>
    </location>
</feature>
<dbReference type="Proteomes" id="UP000233837">
    <property type="component" value="Unassembled WGS sequence"/>
</dbReference>
<evidence type="ECO:0000256" key="1">
    <source>
        <dbReference type="SAM" id="MobiDB-lite"/>
    </source>
</evidence>
<dbReference type="EMBL" id="KZ503665">
    <property type="protein sequence ID" value="PKU62387.1"/>
    <property type="molecule type" value="Genomic_DNA"/>
</dbReference>
<proteinExistence type="predicted"/>
<feature type="compositionally biased region" description="Basic and acidic residues" evidence="1">
    <location>
        <begin position="1"/>
        <end position="10"/>
    </location>
</feature>
<evidence type="ECO:0000313" key="2">
    <source>
        <dbReference type="EMBL" id="PKU62387.1"/>
    </source>
</evidence>
<sequence>MLAEQEEIHLPQDPSLARGVQPERVQADIPISQSRGHPKTQQDVDLADTASSTHPFRPSQLVRIPSDISEDLADPHIVDLPRNVLRHELRRLVQEEFPDKGEDNLSIKAPDGIPILRSPIRMNPPENSGERSQDDLLSGSHRLSLPPSQSIHKPNSLISGSLSAPRSETPTASPPLVACRSRALAKNLTVACSYRECRIYLLSPIKVKESAGVLLRENEGRVLGRFSKHGIFGYDELCRFRQRSTKALDLADRKAVTPESGDHLAALELTLHRLRPHAAHCFPERRNGRWVEEAAAPKDR</sequence>
<accession>A0A2I0VG46</accession>
<reference evidence="2 3" key="1">
    <citation type="journal article" date="2016" name="Sci. Rep.">
        <title>The Dendrobium catenatum Lindl. genome sequence provides insights into polysaccharide synthase, floral development and adaptive evolution.</title>
        <authorList>
            <person name="Zhang G.Q."/>
            <person name="Xu Q."/>
            <person name="Bian C."/>
            <person name="Tsai W.C."/>
            <person name="Yeh C.M."/>
            <person name="Liu K.W."/>
            <person name="Yoshida K."/>
            <person name="Zhang L.S."/>
            <person name="Chang S.B."/>
            <person name="Chen F."/>
            <person name="Shi Y."/>
            <person name="Su Y.Y."/>
            <person name="Zhang Y.Q."/>
            <person name="Chen L.J."/>
            <person name="Yin Y."/>
            <person name="Lin M."/>
            <person name="Huang H."/>
            <person name="Deng H."/>
            <person name="Wang Z.W."/>
            <person name="Zhu S.L."/>
            <person name="Zhao X."/>
            <person name="Deng C."/>
            <person name="Niu S.C."/>
            <person name="Huang J."/>
            <person name="Wang M."/>
            <person name="Liu G.H."/>
            <person name="Yang H.J."/>
            <person name="Xiao X.J."/>
            <person name="Hsiao Y.Y."/>
            <person name="Wu W.L."/>
            <person name="Chen Y.Y."/>
            <person name="Mitsuda N."/>
            <person name="Ohme-Takagi M."/>
            <person name="Luo Y.B."/>
            <person name="Van de Peer Y."/>
            <person name="Liu Z.J."/>
        </authorList>
    </citation>
    <scope>NUCLEOTIDE SEQUENCE [LARGE SCALE GENOMIC DNA]</scope>
    <source>
        <tissue evidence="2">The whole plant</tissue>
    </source>
</reference>
<feature type="region of interest" description="Disordered" evidence="1">
    <location>
        <begin position="1"/>
        <end position="59"/>
    </location>
</feature>
<reference evidence="2 3" key="2">
    <citation type="journal article" date="2017" name="Nature">
        <title>The Apostasia genome and the evolution of orchids.</title>
        <authorList>
            <person name="Zhang G.Q."/>
            <person name="Liu K.W."/>
            <person name="Li Z."/>
            <person name="Lohaus R."/>
            <person name="Hsiao Y.Y."/>
            <person name="Niu S.C."/>
            <person name="Wang J.Y."/>
            <person name="Lin Y.C."/>
            <person name="Xu Q."/>
            <person name="Chen L.J."/>
            <person name="Yoshida K."/>
            <person name="Fujiwara S."/>
            <person name="Wang Z.W."/>
            <person name="Zhang Y.Q."/>
            <person name="Mitsuda N."/>
            <person name="Wang M."/>
            <person name="Liu G.H."/>
            <person name="Pecoraro L."/>
            <person name="Huang H.X."/>
            <person name="Xiao X.J."/>
            <person name="Lin M."/>
            <person name="Wu X.Y."/>
            <person name="Wu W.L."/>
            <person name="Chen Y.Y."/>
            <person name="Chang S.B."/>
            <person name="Sakamoto S."/>
            <person name="Ohme-Takagi M."/>
            <person name="Yagi M."/>
            <person name="Zeng S.J."/>
            <person name="Shen C.Y."/>
            <person name="Yeh C.M."/>
            <person name="Luo Y.B."/>
            <person name="Tsai W.C."/>
            <person name="Van de Peer Y."/>
            <person name="Liu Z.J."/>
        </authorList>
    </citation>
    <scope>NUCLEOTIDE SEQUENCE [LARGE SCALE GENOMIC DNA]</scope>
    <source>
        <tissue evidence="2">The whole plant</tissue>
    </source>
</reference>
<name>A0A2I0VG46_9ASPA</name>
<gene>
    <name evidence="2" type="ORF">MA16_Dca024689</name>
</gene>
<feature type="compositionally biased region" description="Polar residues" evidence="1">
    <location>
        <begin position="31"/>
        <end position="54"/>
    </location>
</feature>
<evidence type="ECO:0000313" key="3">
    <source>
        <dbReference type="Proteomes" id="UP000233837"/>
    </source>
</evidence>
<keyword evidence="3" id="KW-1185">Reference proteome</keyword>
<organism evidence="2 3">
    <name type="scientific">Dendrobium catenatum</name>
    <dbReference type="NCBI Taxonomy" id="906689"/>
    <lineage>
        <taxon>Eukaryota</taxon>
        <taxon>Viridiplantae</taxon>
        <taxon>Streptophyta</taxon>
        <taxon>Embryophyta</taxon>
        <taxon>Tracheophyta</taxon>
        <taxon>Spermatophyta</taxon>
        <taxon>Magnoliopsida</taxon>
        <taxon>Liliopsida</taxon>
        <taxon>Asparagales</taxon>
        <taxon>Orchidaceae</taxon>
        <taxon>Epidendroideae</taxon>
        <taxon>Malaxideae</taxon>
        <taxon>Dendrobiinae</taxon>
        <taxon>Dendrobium</taxon>
    </lineage>
</organism>
<protein>
    <submittedName>
        <fullName evidence="2">Uncharacterized protein</fullName>
    </submittedName>
</protein>
<feature type="region of interest" description="Disordered" evidence="1">
    <location>
        <begin position="101"/>
        <end position="174"/>
    </location>
</feature>
<dbReference type="AlphaFoldDB" id="A0A2I0VG46"/>